<dbReference type="EMBL" id="JAADZU010000123">
    <property type="protein sequence ID" value="NDK92445.1"/>
    <property type="molecule type" value="Genomic_DNA"/>
</dbReference>
<accession>A0A7K3LVY2</accession>
<keyword evidence="7" id="KW-1185">Reference proteome</keyword>
<dbReference type="Gene3D" id="1.10.357.10">
    <property type="entry name" value="Tetracycline Repressor, domain 2"/>
    <property type="match status" value="1"/>
</dbReference>
<keyword evidence="1" id="KW-0805">Transcription regulation</keyword>
<dbReference type="InterPro" id="IPR050109">
    <property type="entry name" value="HTH-type_TetR-like_transc_reg"/>
</dbReference>
<protein>
    <submittedName>
        <fullName evidence="6">TetR/AcrR family transcriptional regulator</fullName>
    </submittedName>
</protein>
<dbReference type="GO" id="GO:0000976">
    <property type="term" value="F:transcription cis-regulatory region binding"/>
    <property type="evidence" value="ECO:0007669"/>
    <property type="project" value="TreeGrafter"/>
</dbReference>
<proteinExistence type="predicted"/>
<sequence>MGSGSEQNRRPLRVDAERNRRRIIAAARELFADRGLDVSLDDVAEHAGVGVGTVYRRFANRDELIAGVLVEHLHEVVDHARAARDNPDPWSGVVEMVDGVVGSMAADRGLRAVITRSDHEQPEIAALKTDLGEQAWAVFDRAVAAGVLRPDLAASDMFAIVAMLTAVAEVTESAVPGTWRRYRELLLDSIRTEPVRSELTVAALTEDQMNIAHRDTLEAVRRAFSTKD</sequence>
<dbReference type="SUPFAM" id="SSF48498">
    <property type="entry name" value="Tetracyclin repressor-like, C-terminal domain"/>
    <property type="match status" value="1"/>
</dbReference>
<feature type="DNA-binding region" description="H-T-H motif" evidence="4">
    <location>
        <begin position="39"/>
        <end position="58"/>
    </location>
</feature>
<name>A0A7K3LVY2_9ACTN</name>
<dbReference type="PANTHER" id="PTHR30055">
    <property type="entry name" value="HTH-TYPE TRANSCRIPTIONAL REGULATOR RUTR"/>
    <property type="match status" value="1"/>
</dbReference>
<feature type="domain" description="HTH tetR-type" evidence="5">
    <location>
        <begin position="17"/>
        <end position="76"/>
    </location>
</feature>
<dbReference type="GO" id="GO:0003700">
    <property type="term" value="F:DNA-binding transcription factor activity"/>
    <property type="evidence" value="ECO:0007669"/>
    <property type="project" value="TreeGrafter"/>
</dbReference>
<evidence type="ECO:0000256" key="1">
    <source>
        <dbReference type="ARBA" id="ARBA00023015"/>
    </source>
</evidence>
<dbReference type="PANTHER" id="PTHR30055:SF234">
    <property type="entry name" value="HTH-TYPE TRANSCRIPTIONAL REGULATOR BETI"/>
    <property type="match status" value="1"/>
</dbReference>
<dbReference type="InterPro" id="IPR001647">
    <property type="entry name" value="HTH_TetR"/>
</dbReference>
<dbReference type="Proteomes" id="UP000466307">
    <property type="component" value="Unassembled WGS sequence"/>
</dbReference>
<gene>
    <name evidence="6" type="ORF">GYA93_23215</name>
</gene>
<evidence type="ECO:0000259" key="5">
    <source>
        <dbReference type="PROSITE" id="PS50977"/>
    </source>
</evidence>
<dbReference type="PROSITE" id="PS50977">
    <property type="entry name" value="HTH_TETR_2"/>
    <property type="match status" value="1"/>
</dbReference>
<comment type="caution">
    <text evidence="6">The sequence shown here is derived from an EMBL/GenBank/DDBJ whole genome shotgun (WGS) entry which is preliminary data.</text>
</comment>
<evidence type="ECO:0000256" key="2">
    <source>
        <dbReference type="ARBA" id="ARBA00023125"/>
    </source>
</evidence>
<keyword evidence="3" id="KW-0804">Transcription</keyword>
<reference evidence="6 7" key="1">
    <citation type="submission" date="2020-01" db="EMBL/GenBank/DDBJ databases">
        <title>Investigation of new actinobacteria for the biodesulphurisation of diesel fuel.</title>
        <authorList>
            <person name="Athi Narayanan S.M."/>
        </authorList>
    </citation>
    <scope>NUCLEOTIDE SEQUENCE [LARGE SCALE GENOMIC DNA]</scope>
    <source>
        <strain evidence="6 7">213E</strain>
    </source>
</reference>
<evidence type="ECO:0000313" key="6">
    <source>
        <dbReference type="EMBL" id="NDK92445.1"/>
    </source>
</evidence>
<evidence type="ECO:0000256" key="3">
    <source>
        <dbReference type="ARBA" id="ARBA00023163"/>
    </source>
</evidence>
<dbReference type="Pfam" id="PF00440">
    <property type="entry name" value="TetR_N"/>
    <property type="match status" value="1"/>
</dbReference>
<dbReference type="PRINTS" id="PR00455">
    <property type="entry name" value="HTHTETR"/>
</dbReference>
<keyword evidence="2 4" id="KW-0238">DNA-binding</keyword>
<dbReference type="InterPro" id="IPR009057">
    <property type="entry name" value="Homeodomain-like_sf"/>
</dbReference>
<dbReference type="RefSeq" id="WP_157079433.1">
    <property type="nucleotide sequence ID" value="NZ_JAADZU010000123.1"/>
</dbReference>
<dbReference type="AlphaFoldDB" id="A0A7K3LVY2"/>
<dbReference type="InterPro" id="IPR036271">
    <property type="entry name" value="Tet_transcr_reg_TetR-rel_C_sf"/>
</dbReference>
<dbReference type="SUPFAM" id="SSF46689">
    <property type="entry name" value="Homeodomain-like"/>
    <property type="match status" value="1"/>
</dbReference>
<evidence type="ECO:0000256" key="4">
    <source>
        <dbReference type="PROSITE-ProRule" id="PRU00335"/>
    </source>
</evidence>
<organism evidence="6 7">
    <name type="scientific">Gordonia desulfuricans</name>
    <dbReference type="NCBI Taxonomy" id="89051"/>
    <lineage>
        <taxon>Bacteria</taxon>
        <taxon>Bacillati</taxon>
        <taxon>Actinomycetota</taxon>
        <taxon>Actinomycetes</taxon>
        <taxon>Mycobacteriales</taxon>
        <taxon>Gordoniaceae</taxon>
        <taxon>Gordonia</taxon>
    </lineage>
</organism>
<evidence type="ECO:0000313" key="7">
    <source>
        <dbReference type="Proteomes" id="UP000466307"/>
    </source>
</evidence>